<name>A0AB94IH33_9BACI</name>
<gene>
    <name evidence="1" type="ORF">BAVI_22663</name>
</gene>
<dbReference type="EMBL" id="ALAN01000140">
    <property type="protein sequence ID" value="ETI66426.1"/>
    <property type="molecule type" value="Genomic_DNA"/>
</dbReference>
<sequence length="89" mass="10295">MLGMMQMDERYLRYLIYWRGANIITETPTKQIPASIQSYKSVIPHPHIRKDSSMAAYTLHGNVRNVVITTLLRQGYAPVNTPIKWLTFS</sequence>
<accession>A0AB94IH33</accession>
<evidence type="ECO:0000313" key="1">
    <source>
        <dbReference type="EMBL" id="ETI66426.1"/>
    </source>
</evidence>
<dbReference type="Proteomes" id="UP000018877">
    <property type="component" value="Unassembled WGS sequence"/>
</dbReference>
<organism evidence="1 2">
    <name type="scientific">Neobacillus vireti LMG 21834</name>
    <dbReference type="NCBI Taxonomy" id="1131730"/>
    <lineage>
        <taxon>Bacteria</taxon>
        <taxon>Bacillati</taxon>
        <taxon>Bacillota</taxon>
        <taxon>Bacilli</taxon>
        <taxon>Bacillales</taxon>
        <taxon>Bacillaceae</taxon>
        <taxon>Neobacillus</taxon>
    </lineage>
</organism>
<protein>
    <submittedName>
        <fullName evidence="1">Uncharacterized protein</fullName>
    </submittedName>
</protein>
<comment type="caution">
    <text evidence="1">The sequence shown here is derived from an EMBL/GenBank/DDBJ whole genome shotgun (WGS) entry which is preliminary data.</text>
</comment>
<reference evidence="1 2" key="1">
    <citation type="journal article" date="2014" name="Environ. Microbiol.">
        <title>The nitrate-ammonifying and nosZ-carrying bacterium Bacillus vireti is a potent source and sink for nitric and nitrous oxide under high nitrate conditions.</title>
        <authorList>
            <person name="Mania D."/>
            <person name="Heylen K."/>
            <person name="van Spanning R.J."/>
            <person name="Frostegard A."/>
        </authorList>
    </citation>
    <scope>NUCLEOTIDE SEQUENCE [LARGE SCALE GENOMIC DNA]</scope>
    <source>
        <strain evidence="1 2">LMG 21834</strain>
    </source>
</reference>
<dbReference type="AlphaFoldDB" id="A0AB94IH33"/>
<evidence type="ECO:0000313" key="2">
    <source>
        <dbReference type="Proteomes" id="UP000018877"/>
    </source>
</evidence>
<proteinExistence type="predicted"/>
<keyword evidence="2" id="KW-1185">Reference proteome</keyword>